<keyword evidence="2" id="KW-1185">Reference proteome</keyword>
<gene>
    <name evidence="1" type="ORF">IPP15_00015</name>
</gene>
<organism evidence="1 2">
    <name type="scientific">Streptococcus phage IPP15</name>
    <dbReference type="NCBI Taxonomy" id="1916155"/>
    <lineage>
        <taxon>Viruses</taxon>
        <taxon>Duplodnaviria</taxon>
        <taxon>Heunggongvirae</taxon>
        <taxon>Uroviricota</taxon>
        <taxon>Caudoviricetes</taxon>
        <taxon>Ferrettivirinae</taxon>
        <taxon>Norfolkplacevirus</taxon>
        <taxon>Norfolkplacevirus IPP15</taxon>
    </lineage>
</organism>
<reference evidence="1 2" key="1">
    <citation type="journal article" date="2017" name="Sci. Rep.">
        <title>Pneumococcal prophages are diverse, but not without structure or history.</title>
        <authorList>
            <person name="Brueggemann A.B."/>
            <person name="Harrold C.L."/>
            <person name="Rezaei Javan R."/>
            <person name="van Tonder A.J."/>
            <person name="McDonnell A.J."/>
            <person name="Edwards B.A."/>
        </authorList>
    </citation>
    <scope>NUCLEOTIDE SEQUENCE [LARGE SCALE GENOMIC DNA]</scope>
</reference>
<evidence type="ECO:0000313" key="1">
    <source>
        <dbReference type="EMBL" id="APD21929.1"/>
    </source>
</evidence>
<protein>
    <submittedName>
        <fullName evidence="1">Uncharacterized protein</fullName>
    </submittedName>
</protein>
<dbReference type="EMBL" id="KY065456">
    <property type="protein sequence ID" value="APD21929.1"/>
    <property type="molecule type" value="Genomic_DNA"/>
</dbReference>
<sequence length="92" mass="10690">MNKVKVDLQCPFCGFCKVLKIPSHRKGITCPSCQQSVFLSWSTGVEGYVDEHGFYFHAYEPFNIRKINREFQDAFEDAPPKHSFTIRNKMRG</sequence>
<proteinExistence type="predicted"/>
<accession>A0A1S5S8Z6</accession>
<dbReference type="Proteomes" id="UP000221326">
    <property type="component" value="Segment"/>
</dbReference>
<evidence type="ECO:0000313" key="2">
    <source>
        <dbReference type="Proteomes" id="UP000221326"/>
    </source>
</evidence>
<name>A0A1S5S8Z6_9CAUD</name>